<reference evidence="2" key="1">
    <citation type="journal article" date="2019" name="Int. J. Syst. Evol. Microbiol.">
        <title>The Global Catalogue of Microorganisms (GCM) 10K type strain sequencing project: providing services to taxonomists for standard genome sequencing and annotation.</title>
        <authorList>
            <consortium name="The Broad Institute Genomics Platform"/>
            <consortium name="The Broad Institute Genome Sequencing Center for Infectious Disease"/>
            <person name="Wu L."/>
            <person name="Ma J."/>
        </authorList>
    </citation>
    <scope>NUCLEOTIDE SEQUENCE [LARGE SCALE GENOMIC DNA]</scope>
    <source>
        <strain evidence="2">JCM 17759</strain>
    </source>
</reference>
<dbReference type="Proteomes" id="UP001500840">
    <property type="component" value="Unassembled WGS sequence"/>
</dbReference>
<evidence type="ECO:0000313" key="2">
    <source>
        <dbReference type="Proteomes" id="UP001500840"/>
    </source>
</evidence>
<sequence length="70" mass="7497">MKCQSHCETISWIAAADDGQGCAGLKDGRLKDGKTGVDQEYSGLTTLRVSVLKRDAVKHLEAANYGNCVL</sequence>
<evidence type="ECO:0000313" key="1">
    <source>
        <dbReference type="EMBL" id="GAA4459550.1"/>
    </source>
</evidence>
<name>A0ABP8N4X1_9BACT</name>
<dbReference type="EMBL" id="BAABGA010000048">
    <property type="protein sequence ID" value="GAA4459550.1"/>
    <property type="molecule type" value="Genomic_DNA"/>
</dbReference>
<proteinExistence type="predicted"/>
<comment type="caution">
    <text evidence="1">The sequence shown here is derived from an EMBL/GenBank/DDBJ whole genome shotgun (WGS) entry which is preliminary data.</text>
</comment>
<accession>A0ABP8N4X1</accession>
<keyword evidence="2" id="KW-1185">Reference proteome</keyword>
<protein>
    <submittedName>
        <fullName evidence="1">Uncharacterized protein</fullName>
    </submittedName>
</protein>
<organism evidence="1 2">
    <name type="scientific">Novipirellula rosea</name>
    <dbReference type="NCBI Taxonomy" id="1031540"/>
    <lineage>
        <taxon>Bacteria</taxon>
        <taxon>Pseudomonadati</taxon>
        <taxon>Planctomycetota</taxon>
        <taxon>Planctomycetia</taxon>
        <taxon>Pirellulales</taxon>
        <taxon>Pirellulaceae</taxon>
        <taxon>Novipirellula</taxon>
    </lineage>
</organism>
<gene>
    <name evidence="1" type="ORF">GCM10023156_39270</name>
</gene>